<dbReference type="Pfam" id="PF03473">
    <property type="entry name" value="MOSC"/>
    <property type="match status" value="1"/>
</dbReference>
<gene>
    <name evidence="3" type="ORF">FIBRA_03492</name>
</gene>
<dbReference type="InParanoid" id="J4GNI3"/>
<dbReference type="GO" id="GO:0030151">
    <property type="term" value="F:molybdenum ion binding"/>
    <property type="evidence" value="ECO:0007669"/>
    <property type="project" value="InterPro"/>
</dbReference>
<feature type="region of interest" description="Disordered" evidence="1">
    <location>
        <begin position="43"/>
        <end position="100"/>
    </location>
</feature>
<dbReference type="SUPFAM" id="SSF141673">
    <property type="entry name" value="MOSC N-terminal domain-like"/>
    <property type="match status" value="1"/>
</dbReference>
<dbReference type="AlphaFoldDB" id="J4GNI3"/>
<dbReference type="GO" id="GO:0003824">
    <property type="term" value="F:catalytic activity"/>
    <property type="evidence" value="ECO:0007669"/>
    <property type="project" value="InterPro"/>
</dbReference>
<dbReference type="RefSeq" id="XP_012180723.1">
    <property type="nucleotide sequence ID" value="XM_012325333.1"/>
</dbReference>
<evidence type="ECO:0000256" key="1">
    <source>
        <dbReference type="SAM" id="MobiDB-lite"/>
    </source>
</evidence>
<evidence type="ECO:0000313" key="4">
    <source>
        <dbReference type="Proteomes" id="UP000006352"/>
    </source>
</evidence>
<proteinExistence type="predicted"/>
<dbReference type="STRING" id="599839.J4GNI3"/>
<dbReference type="InterPro" id="IPR005302">
    <property type="entry name" value="MoCF_Sase_C"/>
</dbReference>
<sequence length="578" mass="63155">MHEAECSAFAADQMVAKYVEAAHVPGSLWHYLAPWTHPADLDDSASPRAMPLTATDPRSGHYEAPNPGQERARCGPRPELRPSALPRPVSPPATLPPPPRLRLRLRLRLPSPDDPADIGAEASRVTRHRMARVDQMSCWVSTASDIVAGQWHLFLPVAILCSSLIFLPWRSSPAEKNKGDVDSDSTVAGIIDKEYVTEVPFHVGEVRVSRIFVHPIKVQLPRDVSVAGSFHAHKSRGERDSTIDCRKPHKKPLRSSAALPLRQSGSGVSSNIGLNSVHQNDRKWCIVDAQTKAIITAREFPKIVLIIPRLDVDSSSSHGGSLTISFPKESGCSEFSVPIAPTPDMLRKWEVLEGCKMHRVIVMDGYVSQSISSPPHTPTKTLSEYFGKPVHLLMKGPTPRECVPTSAFPDLKATALYTDGYPLHVASEESLAEFQRVVQGFASKGQDAAIGGLDHERWSKGAVEMERFRPNIVFKGAGVPFAEDFWRTVVLHSSGPTASSELTLLSKCTRCLLPNVDAHTGVRDAAVPLKVLFKFRMGKARENTKGACFGCNGMLDRSGVVKVGDLVTVKEWTDLGGV</sequence>
<dbReference type="Proteomes" id="UP000006352">
    <property type="component" value="Unassembled WGS sequence"/>
</dbReference>
<dbReference type="GeneID" id="24096351"/>
<feature type="region of interest" description="Disordered" evidence="1">
    <location>
        <begin position="237"/>
        <end position="264"/>
    </location>
</feature>
<name>J4GNI3_9APHY</name>
<organism evidence="3 4">
    <name type="scientific">Fibroporia radiculosa</name>
    <dbReference type="NCBI Taxonomy" id="599839"/>
    <lineage>
        <taxon>Eukaryota</taxon>
        <taxon>Fungi</taxon>
        <taxon>Dikarya</taxon>
        <taxon>Basidiomycota</taxon>
        <taxon>Agaricomycotina</taxon>
        <taxon>Agaricomycetes</taxon>
        <taxon>Polyporales</taxon>
        <taxon>Fibroporiaceae</taxon>
        <taxon>Fibroporia</taxon>
    </lineage>
</organism>
<feature type="compositionally biased region" description="Pro residues" evidence="1">
    <location>
        <begin position="88"/>
        <end position="100"/>
    </location>
</feature>
<dbReference type="PANTHER" id="PTHR14237">
    <property type="entry name" value="MOLYBDOPTERIN COFACTOR SULFURASE MOSC"/>
    <property type="match status" value="1"/>
</dbReference>
<dbReference type="GO" id="GO:0030170">
    <property type="term" value="F:pyridoxal phosphate binding"/>
    <property type="evidence" value="ECO:0007669"/>
    <property type="project" value="InterPro"/>
</dbReference>
<evidence type="ECO:0000259" key="2">
    <source>
        <dbReference type="PROSITE" id="PS51340"/>
    </source>
</evidence>
<feature type="compositionally biased region" description="Basic and acidic residues" evidence="1">
    <location>
        <begin position="70"/>
        <end position="80"/>
    </location>
</feature>
<dbReference type="EMBL" id="HE797033">
    <property type="protein sequence ID" value="CCM01440.1"/>
    <property type="molecule type" value="Genomic_DNA"/>
</dbReference>
<evidence type="ECO:0000313" key="3">
    <source>
        <dbReference type="EMBL" id="CCM01440.1"/>
    </source>
</evidence>
<feature type="compositionally biased region" description="Basic and acidic residues" evidence="1">
    <location>
        <begin position="237"/>
        <end position="246"/>
    </location>
</feature>
<dbReference type="OrthoDB" id="17255at2759"/>
<dbReference type="PANTHER" id="PTHR14237:SF19">
    <property type="entry name" value="MITOCHONDRIAL AMIDOXIME REDUCING COMPONENT 1"/>
    <property type="match status" value="1"/>
</dbReference>
<reference evidence="3 4" key="1">
    <citation type="journal article" date="2012" name="Appl. Environ. Microbiol.">
        <title>Short-read sequencing for genomic analysis of the brown rot fungus Fibroporia radiculosa.</title>
        <authorList>
            <person name="Tang J.D."/>
            <person name="Perkins A.D."/>
            <person name="Sonstegard T.S."/>
            <person name="Schroeder S.G."/>
            <person name="Burgess S.C."/>
            <person name="Diehl S.V."/>
        </authorList>
    </citation>
    <scope>NUCLEOTIDE SEQUENCE [LARGE SCALE GENOMIC DNA]</scope>
    <source>
        <strain evidence="3 4">TFFH 294</strain>
    </source>
</reference>
<feature type="domain" description="MOSC" evidence="2">
    <location>
        <begin position="380"/>
        <end position="570"/>
    </location>
</feature>
<accession>J4GNI3</accession>
<keyword evidence="4" id="KW-1185">Reference proteome</keyword>
<dbReference type="Pfam" id="PF03476">
    <property type="entry name" value="MOSC_N"/>
    <property type="match status" value="1"/>
</dbReference>
<dbReference type="PROSITE" id="PS51340">
    <property type="entry name" value="MOSC"/>
    <property type="match status" value="1"/>
</dbReference>
<protein>
    <recommendedName>
        <fullName evidence="2">MOSC domain-containing protein</fullName>
    </recommendedName>
</protein>
<dbReference type="HOGENOM" id="CLU_028286_1_0_1"/>
<dbReference type="InterPro" id="IPR005303">
    <property type="entry name" value="MOCOS_middle"/>
</dbReference>